<name>A0ABU3SR91_9ALTE</name>
<proteinExistence type="inferred from homology"/>
<evidence type="ECO:0000313" key="5">
    <source>
        <dbReference type="EMBL" id="MDU0352517.1"/>
    </source>
</evidence>
<keyword evidence="3" id="KW-0418">Kinase</keyword>
<evidence type="ECO:0000256" key="1">
    <source>
        <dbReference type="ARBA" id="ARBA00010164"/>
    </source>
</evidence>
<organism evidence="5 6">
    <name type="scientific">Paraglaciecola aquimarina</name>
    <dbReference type="NCBI Taxonomy" id="1235557"/>
    <lineage>
        <taxon>Bacteria</taxon>
        <taxon>Pseudomonadati</taxon>
        <taxon>Pseudomonadota</taxon>
        <taxon>Gammaproteobacteria</taxon>
        <taxon>Alteromonadales</taxon>
        <taxon>Alteromonadaceae</taxon>
        <taxon>Paraglaciecola</taxon>
    </lineage>
</organism>
<dbReference type="Proteomes" id="UP001247805">
    <property type="component" value="Unassembled WGS sequence"/>
</dbReference>
<evidence type="ECO:0000259" key="4">
    <source>
        <dbReference type="Pfam" id="PF07804"/>
    </source>
</evidence>
<gene>
    <name evidence="5" type="ORF">RS130_00110</name>
</gene>
<dbReference type="Gene3D" id="1.10.1070.20">
    <property type="match status" value="1"/>
</dbReference>
<evidence type="ECO:0000256" key="2">
    <source>
        <dbReference type="ARBA" id="ARBA00022679"/>
    </source>
</evidence>
<protein>
    <submittedName>
        <fullName evidence="5">HipA domain-containing protein</fullName>
    </submittedName>
</protein>
<evidence type="ECO:0000313" key="6">
    <source>
        <dbReference type="Proteomes" id="UP001247805"/>
    </source>
</evidence>
<accession>A0ABU3SR91</accession>
<dbReference type="InterPro" id="IPR052028">
    <property type="entry name" value="HipA_Ser/Thr_kinase"/>
</dbReference>
<dbReference type="Pfam" id="PF07804">
    <property type="entry name" value="HipA_C"/>
    <property type="match status" value="1"/>
</dbReference>
<feature type="domain" description="HipA-like C-terminal" evidence="4">
    <location>
        <begin position="23"/>
        <end position="234"/>
    </location>
</feature>
<dbReference type="EMBL" id="JAWDIO010000001">
    <property type="protein sequence ID" value="MDU0352517.1"/>
    <property type="molecule type" value="Genomic_DNA"/>
</dbReference>
<dbReference type="PANTHER" id="PTHR37419:SF1">
    <property type="entry name" value="SERINE_THREONINE-PROTEIN KINASE TOXIN HIPA"/>
    <property type="match status" value="1"/>
</dbReference>
<keyword evidence="6" id="KW-1185">Reference proteome</keyword>
<dbReference type="RefSeq" id="WP_316024233.1">
    <property type="nucleotide sequence ID" value="NZ_JAWDIO010000001.1"/>
</dbReference>
<sequence length="316" mass="35937">MHWSSKEKLFPQLLETYYLGGMASGVQPKVVIERAALLQPDLIIKTFDDEFPLLTVNEFVCMKCAQYCGLPTPNVWLSDNLEHYIIERFDTDEHGNKIGIEDYATLMGKSGDKKYLGSYESILKATAINTQSIHEVEKAFSLITFNCLIGNGDAHLKNFSVQYDSDMTNISLSPVYDITHTIIYPTVDKDMALKLKKSKTYPNRKDLIDLAFDAGISRSKAGEIVDNMAQNIQQCIQDIAEIEAMPNLKQSILDHLSKVMTHFPMVSPYRHKKRKNTNNPTFTLRNTLRCLIFLFILSGYVKPNLTTQSRQFMSSK</sequence>
<dbReference type="PANTHER" id="PTHR37419">
    <property type="entry name" value="SERINE/THREONINE-PROTEIN KINASE TOXIN HIPA"/>
    <property type="match status" value="1"/>
</dbReference>
<reference evidence="5 6" key="1">
    <citation type="submission" date="2023-10" db="EMBL/GenBank/DDBJ databases">
        <title>Glaciecola aquimarina strain GGW-M5 nov., isolated from a coastal seawater.</title>
        <authorList>
            <person name="Bayburt H."/>
            <person name="Kim J.M."/>
            <person name="Choi B.J."/>
            <person name="Jeon C.O."/>
        </authorList>
    </citation>
    <scope>NUCLEOTIDE SEQUENCE [LARGE SCALE GENOMIC DNA]</scope>
    <source>
        <strain evidence="5 6">KCTC 32108</strain>
    </source>
</reference>
<comment type="caution">
    <text evidence="5">The sequence shown here is derived from an EMBL/GenBank/DDBJ whole genome shotgun (WGS) entry which is preliminary data.</text>
</comment>
<comment type="similarity">
    <text evidence="1">Belongs to the HipA Ser/Thr kinase family.</text>
</comment>
<keyword evidence="2" id="KW-0808">Transferase</keyword>
<evidence type="ECO:0000256" key="3">
    <source>
        <dbReference type="ARBA" id="ARBA00022777"/>
    </source>
</evidence>
<dbReference type="InterPro" id="IPR012893">
    <property type="entry name" value="HipA-like_C"/>
</dbReference>